<keyword evidence="11" id="KW-0873">Pyrrolidone carboxylic acid</keyword>
<evidence type="ECO:0000256" key="18">
    <source>
        <dbReference type="PIRSR" id="PIRSR600823-5"/>
    </source>
</evidence>
<feature type="disulfide bond" evidence="18">
    <location>
        <begin position="49"/>
        <end position="128"/>
    </location>
</feature>
<dbReference type="PROSITE" id="PS50873">
    <property type="entry name" value="PEROXIDASE_4"/>
    <property type="match status" value="1"/>
</dbReference>
<keyword evidence="19" id="KW-0964">Secreted</keyword>
<comment type="similarity">
    <text evidence="19">Belongs to the peroxidase family. Classical plant (class III) peroxidase subfamily.</text>
</comment>
<evidence type="ECO:0000256" key="9">
    <source>
        <dbReference type="ARBA" id="ARBA00023157"/>
    </source>
</evidence>
<dbReference type="Gramene" id="TraesRN2A0101339500.1">
    <property type="protein sequence ID" value="TraesRN2A0101339500.1"/>
    <property type="gene ID" value="TraesRN2A0101339500"/>
</dbReference>
<dbReference type="InterPro" id="IPR000823">
    <property type="entry name" value="Peroxidase_pln"/>
</dbReference>
<feature type="binding site" evidence="15">
    <location>
        <position position="176"/>
    </location>
    <ligand>
        <name>substrate</name>
    </ligand>
</feature>
<evidence type="ECO:0000256" key="3">
    <source>
        <dbReference type="ARBA" id="ARBA00022559"/>
    </source>
</evidence>
<keyword evidence="7 19" id="KW-0560">Oxidoreductase</keyword>
<feature type="binding site" evidence="16">
    <location>
        <position position="253"/>
    </location>
    <ligand>
        <name>Ca(2+)</name>
        <dbReference type="ChEBI" id="CHEBI:29108"/>
        <label>2</label>
    </ligand>
</feature>
<evidence type="ECO:0000256" key="7">
    <source>
        <dbReference type="ARBA" id="ARBA00023002"/>
    </source>
</evidence>
<dbReference type="SUPFAM" id="SSF48113">
    <property type="entry name" value="Heme-dependent peroxidases"/>
    <property type="match status" value="1"/>
</dbReference>
<dbReference type="SMR" id="A0A3B6B992"/>
<dbReference type="STRING" id="4565.A0A3B6B992"/>
<feature type="disulfide bond" evidence="18">
    <location>
        <begin position="82"/>
        <end position="87"/>
    </location>
</feature>
<dbReference type="Gramene" id="TraesCS2A03G1335600.1">
    <property type="protein sequence ID" value="TraesCS2A03G1335600.1.CDS"/>
    <property type="gene ID" value="TraesCS2A03G1335600"/>
</dbReference>
<dbReference type="Gramene" id="TraesLACUn03G04452930.1">
    <property type="protein sequence ID" value="TraesLACUn03G04452930.1"/>
    <property type="gene ID" value="TraesLACUn03G04452930"/>
</dbReference>
<dbReference type="PROSITE" id="PS00436">
    <property type="entry name" value="PEROXIDASE_2"/>
    <property type="match status" value="1"/>
</dbReference>
<feature type="binding site" evidence="16">
    <location>
        <position position="88"/>
    </location>
    <ligand>
        <name>Ca(2+)</name>
        <dbReference type="ChEBI" id="CHEBI:29108"/>
        <label>1</label>
    </ligand>
</feature>
<keyword evidence="8 16" id="KW-0408">Iron</keyword>
<sequence length="341" mass="37400">MKPSRAAMLAMVGLVAAVLSPAALSTAAPSLISLPNSDSPSYDFHDESCPNLWQMVHDAVEEAIKEDIGVVAGLLRVMFHDCFPQGCDASLLLSDKFWSELNMPQNNGIRRNAVYLIESIRVKVQDTCGPTVSCTDIMNLATREAVMHFEVPGYEVPLGLLDSRAPAPRENVEQLPGPDFNTTQLIESFQSRGFDITDVVALSGAHTIGRSSCGSFRNRFGENADFVRWLQGTCARNPNHLQDLDVTTPEKFDNVYYNNLKEGKGVLNSDMALTRDASTSWLVDGFAQDQGWFFSQFGTSMRKMAHLPSEFGRNGEIRKYSCSWANLHGPKGPTADLAASA</sequence>
<keyword evidence="3 19" id="KW-0575">Peroxidase</keyword>
<dbReference type="OMA" id="HKRCGER"/>
<organism evidence="21">
    <name type="scientific">Triticum aestivum</name>
    <name type="common">Wheat</name>
    <dbReference type="NCBI Taxonomy" id="4565"/>
    <lineage>
        <taxon>Eukaryota</taxon>
        <taxon>Viridiplantae</taxon>
        <taxon>Streptophyta</taxon>
        <taxon>Embryophyta</taxon>
        <taxon>Tracheophyta</taxon>
        <taxon>Spermatophyta</taxon>
        <taxon>Magnoliopsida</taxon>
        <taxon>Liliopsida</taxon>
        <taxon>Poales</taxon>
        <taxon>Poaceae</taxon>
        <taxon>BOP clade</taxon>
        <taxon>Pooideae</taxon>
        <taxon>Triticodae</taxon>
        <taxon>Triticeae</taxon>
        <taxon>Triticinae</taxon>
        <taxon>Triticum</taxon>
    </lineage>
</organism>
<comment type="function">
    <text evidence="13">Involved in defense response to powdery meldew fungus.</text>
</comment>
<dbReference type="GO" id="GO:0009505">
    <property type="term" value="C:plant-type cell wall"/>
    <property type="evidence" value="ECO:0000318"/>
    <property type="project" value="GO_Central"/>
</dbReference>
<dbReference type="Gramene" id="TraesCLE_scaffold_067444_01G000300.1">
    <property type="protein sequence ID" value="TraesCLE_scaffold_067444_01G000300.1"/>
    <property type="gene ID" value="TraesCLE_scaffold_067444_01G000300"/>
</dbReference>
<dbReference type="Gramene" id="TraesJUL2A03G00820570.1">
    <property type="protein sequence ID" value="TraesJUL2A03G00820570.1"/>
    <property type="gene ID" value="TraesJUL2A03G00820570"/>
</dbReference>
<feature type="binding site" evidence="16">
    <location>
        <position position="100"/>
    </location>
    <ligand>
        <name>Ca(2+)</name>
        <dbReference type="ChEBI" id="CHEBI:29108"/>
        <label>1</label>
    </ligand>
</feature>
<keyword evidence="12 19" id="KW-0376">Hydrogen peroxide</keyword>
<comment type="catalytic activity">
    <reaction evidence="1 19">
        <text>2 a phenolic donor + H2O2 = 2 a phenolic radical donor + 2 H2O</text>
        <dbReference type="Rhea" id="RHEA:56136"/>
        <dbReference type="ChEBI" id="CHEBI:15377"/>
        <dbReference type="ChEBI" id="CHEBI:16240"/>
        <dbReference type="ChEBI" id="CHEBI:139520"/>
        <dbReference type="ChEBI" id="CHEBI:139521"/>
        <dbReference type="EC" id="1.11.1.7"/>
    </reaction>
</comment>
<keyword evidence="4 19" id="KW-0349">Heme</keyword>
<dbReference type="Gramene" id="TraesSYM2A03G00822730.1">
    <property type="protein sequence ID" value="TraesSYM2A03G00822730.1"/>
    <property type="gene ID" value="TraesSYM2A03G00822730"/>
</dbReference>
<keyword evidence="5 16" id="KW-0479">Metal-binding</keyword>
<comment type="function">
    <text evidence="19">Removal of H(2)O(2), oxidation of toxic reductants, biosynthesis and degradation of lignin, suberization, auxin catabolism, response to environmental stresses such as wounding, pathogen attack and oxidative stress.</text>
</comment>
<feature type="disulfide bond" evidence="18">
    <location>
        <begin position="213"/>
        <end position="234"/>
    </location>
</feature>
<proteinExistence type="inferred from homology"/>
<protein>
    <recommendedName>
        <fullName evidence="19">Peroxidase</fullName>
        <ecNumber evidence="19">1.11.1.7</ecNumber>
    </recommendedName>
</protein>
<feature type="binding site" description="axial binding residue" evidence="16">
    <location>
        <position position="206"/>
    </location>
    <ligand>
        <name>heme b</name>
        <dbReference type="ChEBI" id="CHEBI:60344"/>
    </ligand>
    <ligandPart>
        <name>Fe</name>
        <dbReference type="ChEBI" id="CHEBI:18248"/>
    </ligandPart>
</feature>
<dbReference type="Gramene" id="TraesSTA2A03G00813530.1">
    <property type="protein sequence ID" value="TraesSTA2A03G00813530.1"/>
    <property type="gene ID" value="TraesSTA2A03G00813530"/>
</dbReference>
<feature type="binding site" evidence="16">
    <location>
        <position position="86"/>
    </location>
    <ligand>
        <name>Ca(2+)</name>
        <dbReference type="ChEBI" id="CHEBI:29108"/>
        <label>1</label>
    </ligand>
</feature>
<evidence type="ECO:0000259" key="20">
    <source>
        <dbReference type="PROSITE" id="PS50873"/>
    </source>
</evidence>
<evidence type="ECO:0000256" key="10">
    <source>
        <dbReference type="ARBA" id="ARBA00023180"/>
    </source>
</evidence>
<feature type="disulfide bond" evidence="18">
    <location>
        <begin position="134"/>
        <end position="322"/>
    </location>
</feature>
<feature type="signal peptide" evidence="19">
    <location>
        <begin position="1"/>
        <end position="27"/>
    </location>
</feature>
<dbReference type="InterPro" id="IPR019793">
    <property type="entry name" value="Peroxidases_heam-ligand_BS"/>
</dbReference>
<evidence type="ECO:0000256" key="8">
    <source>
        <dbReference type="ARBA" id="ARBA00023004"/>
    </source>
</evidence>
<feature type="binding site" evidence="16">
    <location>
        <position position="81"/>
    </location>
    <ligand>
        <name>Ca(2+)</name>
        <dbReference type="ChEBI" id="CHEBI:29108"/>
        <label>1</label>
    </ligand>
</feature>
<evidence type="ECO:0000313" key="21">
    <source>
        <dbReference type="EnsemblPlants" id="TraesCS2A02G572700.1"/>
    </source>
</evidence>
<comment type="cofactor">
    <cofactor evidence="16 19">
        <name>Ca(2+)</name>
        <dbReference type="ChEBI" id="CHEBI:29108"/>
    </cofactor>
    <text evidence="16 19">Binds 2 calcium ions per subunit.</text>
</comment>
<keyword evidence="22" id="KW-1185">Reference proteome</keyword>
<dbReference type="InterPro" id="IPR002016">
    <property type="entry name" value="Haem_peroxidase"/>
</dbReference>
<dbReference type="FunFam" id="1.10.420.10:FF:000001">
    <property type="entry name" value="Peroxidase"/>
    <property type="match status" value="1"/>
</dbReference>
<dbReference type="CDD" id="cd00693">
    <property type="entry name" value="secretory_peroxidase"/>
    <property type="match status" value="1"/>
</dbReference>
<dbReference type="PANTHER" id="PTHR31517">
    <property type="match status" value="1"/>
</dbReference>
<dbReference type="Gramene" id="TraesCS2A02G572700.1">
    <property type="protein sequence ID" value="TraesCS2A02G572700.1"/>
    <property type="gene ID" value="TraesCS2A02G572700"/>
</dbReference>
<keyword evidence="6 16" id="KW-0106">Calcium</keyword>
<evidence type="ECO:0000256" key="6">
    <source>
        <dbReference type="ARBA" id="ARBA00022837"/>
    </source>
</evidence>
<dbReference type="Gramene" id="TraesKAR2A01G0496210.1">
    <property type="protein sequence ID" value="cds.TraesKAR2A01G0496210.1"/>
    <property type="gene ID" value="TraesKAR2A01G0496210"/>
</dbReference>
<dbReference type="Gramene" id="TraesPARA_EIv1.0_0333010.1">
    <property type="protein sequence ID" value="TraesPARA_EIv1.0_0333010.1.CDS"/>
    <property type="gene ID" value="TraesPARA_EIv1.0_0333010"/>
</dbReference>
<comment type="subcellular location">
    <subcellularLocation>
        <location evidence="19">Secreted</location>
    </subcellularLocation>
</comment>
<dbReference type="GO" id="GO:0005576">
    <property type="term" value="C:extracellular region"/>
    <property type="evidence" value="ECO:0007669"/>
    <property type="project" value="UniProtKB-SubCell"/>
</dbReference>
<dbReference type="Gene3D" id="1.10.420.10">
    <property type="entry name" value="Peroxidase, domain 2"/>
    <property type="match status" value="1"/>
</dbReference>
<feature type="binding site" evidence="16">
    <location>
        <position position="245"/>
    </location>
    <ligand>
        <name>Ca(2+)</name>
        <dbReference type="ChEBI" id="CHEBI:29108"/>
        <label>2</label>
    </ligand>
</feature>
<dbReference type="PRINTS" id="PR00458">
    <property type="entry name" value="PEROXIDASE"/>
</dbReference>
<dbReference type="AlphaFoldDB" id="A0A3B6B992"/>
<dbReference type="Pfam" id="PF00141">
    <property type="entry name" value="peroxidase"/>
    <property type="match status" value="1"/>
</dbReference>
<dbReference type="PROSITE" id="PS00435">
    <property type="entry name" value="PEROXIDASE_1"/>
    <property type="match status" value="1"/>
</dbReference>
<dbReference type="Gramene" id="TraesJAG2A03G00815260.1">
    <property type="protein sequence ID" value="TraesJAG2A03G00815260.1"/>
    <property type="gene ID" value="TraesJAG2A03G00815260"/>
</dbReference>
<evidence type="ECO:0000256" key="17">
    <source>
        <dbReference type="PIRSR" id="PIRSR600823-4"/>
    </source>
</evidence>
<keyword evidence="9 18" id="KW-1015">Disulfide bond</keyword>
<dbReference type="Gramene" id="TraesCAD_scaffold_074378_01G000200.1">
    <property type="protein sequence ID" value="TraesCAD_scaffold_074378_01G000200.1"/>
    <property type="gene ID" value="TraesCAD_scaffold_074378_01G000200"/>
</dbReference>
<dbReference type="Gene3D" id="1.10.520.10">
    <property type="match status" value="1"/>
</dbReference>
<evidence type="ECO:0000256" key="15">
    <source>
        <dbReference type="PIRSR" id="PIRSR600823-2"/>
    </source>
</evidence>
<reference evidence="21" key="2">
    <citation type="submission" date="2018-10" db="UniProtKB">
        <authorList>
            <consortium name="EnsemblPlants"/>
        </authorList>
    </citation>
    <scope>IDENTIFICATION</scope>
</reference>
<dbReference type="PANTHER" id="PTHR31517:SF51">
    <property type="entry name" value="PEROXIDASE 55"/>
    <property type="match status" value="1"/>
</dbReference>
<evidence type="ECO:0000256" key="12">
    <source>
        <dbReference type="ARBA" id="ARBA00023324"/>
    </source>
</evidence>
<dbReference type="GO" id="GO:0006979">
    <property type="term" value="P:response to oxidative stress"/>
    <property type="evidence" value="ECO:0007669"/>
    <property type="project" value="UniProtKB-UniRule"/>
</dbReference>
<evidence type="ECO:0000256" key="1">
    <source>
        <dbReference type="ARBA" id="ARBA00000189"/>
    </source>
</evidence>
<accession>A0A3B6B992</accession>
<dbReference type="Proteomes" id="UP000019116">
    <property type="component" value="Chromosome 2A"/>
</dbReference>
<dbReference type="Gramene" id="TraesMAC2A03G00812930.1">
    <property type="protein sequence ID" value="TraesMAC2A03G00812930.1"/>
    <property type="gene ID" value="TraesMAC2A03G00812930"/>
</dbReference>
<evidence type="ECO:0000256" key="11">
    <source>
        <dbReference type="ARBA" id="ARBA00023283"/>
    </source>
</evidence>
<dbReference type="GO" id="GO:0140825">
    <property type="term" value="F:lactoperoxidase activity"/>
    <property type="evidence" value="ECO:0007669"/>
    <property type="project" value="UniProtKB-EC"/>
</dbReference>
<dbReference type="GO" id="GO:0042744">
    <property type="term" value="P:hydrogen peroxide catabolic process"/>
    <property type="evidence" value="ECO:0007669"/>
    <property type="project" value="UniProtKB-KW"/>
</dbReference>
<evidence type="ECO:0000256" key="4">
    <source>
        <dbReference type="ARBA" id="ARBA00022617"/>
    </source>
</evidence>
<dbReference type="GO" id="GO:0046872">
    <property type="term" value="F:metal ion binding"/>
    <property type="evidence" value="ECO:0007669"/>
    <property type="project" value="UniProtKB-UniRule"/>
</dbReference>
<name>A0A3B6B992_WHEAT</name>
<comment type="similarity">
    <text evidence="2">Belongs to the peroxidase family. Ascorbate peroxidase subfamily.</text>
</comment>
<feature type="binding site" evidence="16">
    <location>
        <position position="90"/>
    </location>
    <ligand>
        <name>Ca(2+)</name>
        <dbReference type="ChEBI" id="CHEBI:29108"/>
        <label>1</label>
    </ligand>
</feature>
<keyword evidence="10" id="KW-0325">Glycoprotein</keyword>
<dbReference type="FunFam" id="1.10.520.10:FF:000009">
    <property type="entry name" value="Peroxidase"/>
    <property type="match status" value="1"/>
</dbReference>
<evidence type="ECO:0000256" key="13">
    <source>
        <dbReference type="ARBA" id="ARBA00056385"/>
    </source>
</evidence>
<feature type="active site" description="Proton acceptor" evidence="14">
    <location>
        <position position="80"/>
    </location>
</feature>
<evidence type="ECO:0000256" key="14">
    <source>
        <dbReference type="PIRSR" id="PIRSR600823-1"/>
    </source>
</evidence>
<dbReference type="PaxDb" id="4565-Traes_2AL_C91A6D503.1"/>
<dbReference type="EnsemblPlants" id="TraesCS2A02G572700.1">
    <property type="protein sequence ID" value="TraesCS2A02G572700.1"/>
    <property type="gene ID" value="TraesCS2A02G572700"/>
</dbReference>
<comment type="cofactor">
    <cofactor evidence="16 19">
        <name>heme b</name>
        <dbReference type="ChEBI" id="CHEBI:60344"/>
    </cofactor>
    <text evidence="16 19">Binds 1 heme b (iron(II)-protoporphyrin IX) group per subunit.</text>
</comment>
<evidence type="ECO:0000256" key="19">
    <source>
        <dbReference type="RuleBase" id="RU362060"/>
    </source>
</evidence>
<feature type="binding site" evidence="16">
    <location>
        <position position="207"/>
    </location>
    <ligand>
        <name>Ca(2+)</name>
        <dbReference type="ChEBI" id="CHEBI:29108"/>
        <label>2</label>
    </ligand>
</feature>
<feature type="site" description="Transition state stabilizer" evidence="17">
    <location>
        <position position="76"/>
    </location>
</feature>
<dbReference type="InterPro" id="IPR019794">
    <property type="entry name" value="Peroxidases_AS"/>
</dbReference>
<dbReference type="Gramene" id="TraesARI2A03G00823300.1">
    <property type="protein sequence ID" value="TraesARI2A03G00823300.1"/>
    <property type="gene ID" value="TraesARI2A03G00823300"/>
</dbReference>
<dbReference type="Gramene" id="TraesWEE_scaffold_087064_01G000100.1">
    <property type="protein sequence ID" value="TraesWEE_scaffold_087064_01G000100.1"/>
    <property type="gene ID" value="TraesWEE_scaffold_087064_01G000100"/>
</dbReference>
<dbReference type="OrthoDB" id="2113341at2759"/>
<dbReference type="GO" id="GO:0006950">
    <property type="term" value="P:response to stress"/>
    <property type="evidence" value="ECO:0000318"/>
    <property type="project" value="GO_Central"/>
</dbReference>
<feature type="domain" description="Plant heme peroxidase family profile" evidence="20">
    <location>
        <begin position="39"/>
        <end position="319"/>
    </location>
</feature>
<evidence type="ECO:0000256" key="16">
    <source>
        <dbReference type="PIRSR" id="PIRSR600823-3"/>
    </source>
</evidence>
<reference evidence="21" key="1">
    <citation type="submission" date="2018-08" db="EMBL/GenBank/DDBJ databases">
        <authorList>
            <person name="Rossello M."/>
        </authorList>
    </citation>
    <scope>NUCLEOTIDE SEQUENCE [LARGE SCALE GENOMIC DNA]</scope>
    <source>
        <strain evidence="21">cv. Chinese Spring</strain>
    </source>
</reference>
<dbReference type="InterPro" id="IPR010255">
    <property type="entry name" value="Haem_peroxidase_sf"/>
</dbReference>
<feature type="binding site" evidence="16">
    <location>
        <position position="248"/>
    </location>
    <ligand>
        <name>Ca(2+)</name>
        <dbReference type="ChEBI" id="CHEBI:29108"/>
        <label>2</label>
    </ligand>
</feature>
<dbReference type="GO" id="GO:0020037">
    <property type="term" value="F:heme binding"/>
    <property type="evidence" value="ECO:0007669"/>
    <property type="project" value="UniProtKB-UniRule"/>
</dbReference>
<dbReference type="Gramene" id="TraesROB_scaffold_074651_01G000300.1">
    <property type="protein sequence ID" value="TraesROB_scaffold_074651_01G000300.1"/>
    <property type="gene ID" value="TraesROB_scaffold_074651_01G000300"/>
</dbReference>
<dbReference type="InterPro" id="IPR033905">
    <property type="entry name" value="Secretory_peroxidase"/>
</dbReference>
<evidence type="ECO:0000313" key="22">
    <source>
        <dbReference type="Proteomes" id="UP000019116"/>
    </source>
</evidence>
<dbReference type="GO" id="GO:0004601">
    <property type="term" value="F:peroxidase activity"/>
    <property type="evidence" value="ECO:0000318"/>
    <property type="project" value="GO_Central"/>
</dbReference>
<evidence type="ECO:0000256" key="5">
    <source>
        <dbReference type="ARBA" id="ARBA00022723"/>
    </source>
</evidence>
<evidence type="ECO:0000256" key="2">
    <source>
        <dbReference type="ARBA" id="ARBA00006873"/>
    </source>
</evidence>
<dbReference type="EC" id="1.11.1.7" evidence="19"/>
<dbReference type="PRINTS" id="PR00461">
    <property type="entry name" value="PLPEROXIDASE"/>
</dbReference>
<keyword evidence="19" id="KW-0732">Signal</keyword>
<feature type="chain" id="PRO_5043075683" description="Peroxidase" evidence="19">
    <location>
        <begin position="28"/>
        <end position="341"/>
    </location>
</feature>